<dbReference type="EMBL" id="ML992501">
    <property type="protein sequence ID" value="KAF2227300.1"/>
    <property type="molecule type" value="Genomic_DNA"/>
</dbReference>
<feature type="domain" description="Essential protein Yae1 N-terminal" evidence="3">
    <location>
        <begin position="43"/>
        <end position="80"/>
    </location>
</feature>
<proteinExistence type="inferred from homology"/>
<reference evidence="5" key="1">
    <citation type="journal article" date="2020" name="Stud. Mycol.">
        <title>101 Dothideomycetes genomes: A test case for predicting lifestyles and emergence of pathogens.</title>
        <authorList>
            <person name="Haridas S."/>
            <person name="Albert R."/>
            <person name="Binder M."/>
            <person name="Bloem J."/>
            <person name="LaButti K."/>
            <person name="Salamov A."/>
            <person name="Andreopoulos B."/>
            <person name="Baker S."/>
            <person name="Barry K."/>
            <person name="Bills G."/>
            <person name="Bluhm B."/>
            <person name="Cannon C."/>
            <person name="Castanera R."/>
            <person name="Culley D."/>
            <person name="Daum C."/>
            <person name="Ezra D."/>
            <person name="Gonzalez J."/>
            <person name="Henrissat B."/>
            <person name="Kuo A."/>
            <person name="Liang C."/>
            <person name="Lipzen A."/>
            <person name="Lutzoni F."/>
            <person name="Magnuson J."/>
            <person name="Mondo S."/>
            <person name="Nolan M."/>
            <person name="Ohm R."/>
            <person name="Pangilinan J."/>
            <person name="Park H.-J."/>
            <person name="Ramirez L."/>
            <person name="Alfaro M."/>
            <person name="Sun H."/>
            <person name="Tritt A."/>
            <person name="Yoshinaga Y."/>
            <person name="Zwiers L.-H."/>
            <person name="Turgeon B."/>
            <person name="Goodwin S."/>
            <person name="Spatafora J."/>
            <person name="Crous P."/>
            <person name="Grigoriev I."/>
        </authorList>
    </citation>
    <scope>NUCLEOTIDE SEQUENCE [LARGE SCALE GENOMIC DNA]</scope>
    <source>
        <strain evidence="5">CECT 20119</strain>
    </source>
</reference>
<keyword evidence="5" id="KW-1185">Reference proteome</keyword>
<evidence type="ECO:0000259" key="3">
    <source>
        <dbReference type="Pfam" id="PF09811"/>
    </source>
</evidence>
<dbReference type="OrthoDB" id="48036at2759"/>
<gene>
    <name evidence="4" type="ORF">BDZ85DRAFT_227630</name>
</gene>
<sequence>MAADFPSTSPPAPLAPAHPAASTETDDPFDSLLTLESQFHAEGYALGVADGSKAGRIEGRIFGMQKGFEKFAAMGKLAGQVAVWEGRMMEGSNVITASASTSHGVAAEGSNDEAMRQSKEERLVLPPIQHNERLQKHIATLAALTEAASLDTQNTEEAVSDFDDRLKRAEGKAKIIASIIGEARPISKEGGSRQKRDAGSNMEDFTLPRSGI</sequence>
<dbReference type="InterPro" id="IPR052436">
    <property type="entry name" value="LTO1_adapter"/>
</dbReference>
<evidence type="ECO:0000313" key="4">
    <source>
        <dbReference type="EMBL" id="KAF2227300.1"/>
    </source>
</evidence>
<dbReference type="PANTHER" id="PTHR28532">
    <property type="entry name" value="GEO13458P1"/>
    <property type="match status" value="1"/>
</dbReference>
<evidence type="ECO:0000256" key="1">
    <source>
        <dbReference type="ARBA" id="ARBA00038090"/>
    </source>
</evidence>
<protein>
    <recommendedName>
        <fullName evidence="3">Essential protein Yae1 N-terminal domain-containing protein</fullName>
    </recommendedName>
</protein>
<organism evidence="4 5">
    <name type="scientific">Elsinoe ampelina</name>
    <dbReference type="NCBI Taxonomy" id="302913"/>
    <lineage>
        <taxon>Eukaryota</taxon>
        <taxon>Fungi</taxon>
        <taxon>Dikarya</taxon>
        <taxon>Ascomycota</taxon>
        <taxon>Pezizomycotina</taxon>
        <taxon>Dothideomycetes</taxon>
        <taxon>Dothideomycetidae</taxon>
        <taxon>Myriangiales</taxon>
        <taxon>Elsinoaceae</taxon>
        <taxon>Elsinoe</taxon>
    </lineage>
</organism>
<evidence type="ECO:0000256" key="2">
    <source>
        <dbReference type="SAM" id="MobiDB-lite"/>
    </source>
</evidence>
<evidence type="ECO:0000313" key="5">
    <source>
        <dbReference type="Proteomes" id="UP000799538"/>
    </source>
</evidence>
<accession>A0A6A6GP90</accession>
<dbReference type="InterPro" id="IPR019191">
    <property type="entry name" value="Essential_protein_Yae1_N"/>
</dbReference>
<feature type="region of interest" description="Disordered" evidence="2">
    <location>
        <begin position="183"/>
        <end position="212"/>
    </location>
</feature>
<name>A0A6A6GP90_9PEZI</name>
<dbReference type="AlphaFoldDB" id="A0A6A6GP90"/>
<dbReference type="Pfam" id="PF09811">
    <property type="entry name" value="Yae1_N"/>
    <property type="match status" value="1"/>
</dbReference>
<dbReference type="PANTHER" id="PTHR28532:SF1">
    <property type="entry name" value="ORAL CANCER OVEREXPRESSED 1"/>
    <property type="match status" value="1"/>
</dbReference>
<dbReference type="Proteomes" id="UP000799538">
    <property type="component" value="Unassembled WGS sequence"/>
</dbReference>
<comment type="similarity">
    <text evidence="1">Belongs to the LTO1 family.</text>
</comment>
<feature type="region of interest" description="Disordered" evidence="2">
    <location>
        <begin position="1"/>
        <end position="28"/>
    </location>
</feature>
<feature type="compositionally biased region" description="Basic and acidic residues" evidence="2">
    <location>
        <begin position="185"/>
        <end position="198"/>
    </location>
</feature>